<reference evidence="3" key="1">
    <citation type="journal article" date="2023" name="GigaByte">
        <title>Genome assembly of the bearded iris, Iris pallida Lam.</title>
        <authorList>
            <person name="Bruccoleri R.E."/>
            <person name="Oakeley E.J."/>
            <person name="Faust A.M.E."/>
            <person name="Altorfer M."/>
            <person name="Dessus-Babus S."/>
            <person name="Burckhardt D."/>
            <person name="Oertli M."/>
            <person name="Naumann U."/>
            <person name="Petersen F."/>
            <person name="Wong J."/>
        </authorList>
    </citation>
    <scope>NUCLEOTIDE SEQUENCE</scope>
    <source>
        <strain evidence="3">GSM-AAB239-AS_SAM_17_03QT</strain>
    </source>
</reference>
<dbReference type="PANTHER" id="PTHR43060:SF13">
    <property type="entry name" value="3-HYDROXYISOBUTYRATE DEHYDROGENASE-LIKE 2, MITOCHONDRIAL-RELATED"/>
    <property type="match status" value="1"/>
</dbReference>
<keyword evidence="4" id="KW-1185">Reference proteome</keyword>
<dbReference type="EMBL" id="JANAVB010041219">
    <property type="protein sequence ID" value="KAJ6796800.1"/>
    <property type="molecule type" value="Genomic_DNA"/>
</dbReference>
<dbReference type="AlphaFoldDB" id="A0AAX6DYG8"/>
<dbReference type="Pfam" id="PF03446">
    <property type="entry name" value="NAD_binding_2"/>
    <property type="match status" value="1"/>
</dbReference>
<proteinExistence type="predicted"/>
<protein>
    <recommendedName>
        <fullName evidence="2">6-phosphogluconate dehydrogenase NADP-binding domain-containing protein</fullName>
    </recommendedName>
</protein>
<reference evidence="3" key="2">
    <citation type="submission" date="2023-04" db="EMBL/GenBank/DDBJ databases">
        <authorList>
            <person name="Bruccoleri R.E."/>
            <person name="Oakeley E.J."/>
            <person name="Faust A.-M."/>
            <person name="Dessus-Babus S."/>
            <person name="Altorfer M."/>
            <person name="Burckhardt D."/>
            <person name="Oertli M."/>
            <person name="Naumann U."/>
            <person name="Petersen F."/>
            <person name="Wong J."/>
        </authorList>
    </citation>
    <scope>NUCLEOTIDE SEQUENCE</scope>
    <source>
        <strain evidence="3">GSM-AAB239-AS_SAM_17_03QT</strain>
        <tissue evidence="3">Leaf</tissue>
    </source>
</reference>
<evidence type="ECO:0000313" key="4">
    <source>
        <dbReference type="Proteomes" id="UP001140949"/>
    </source>
</evidence>
<dbReference type="InterPro" id="IPR036291">
    <property type="entry name" value="NAD(P)-bd_dom_sf"/>
</dbReference>
<evidence type="ECO:0000313" key="3">
    <source>
        <dbReference type="EMBL" id="KAJ6796800.1"/>
    </source>
</evidence>
<feature type="compositionally biased region" description="Low complexity" evidence="1">
    <location>
        <begin position="193"/>
        <end position="211"/>
    </location>
</feature>
<feature type="region of interest" description="Disordered" evidence="1">
    <location>
        <begin position="193"/>
        <end position="226"/>
    </location>
</feature>
<dbReference type="GO" id="GO:0050661">
    <property type="term" value="F:NADP binding"/>
    <property type="evidence" value="ECO:0007669"/>
    <property type="project" value="InterPro"/>
</dbReference>
<feature type="domain" description="6-phosphogluconate dehydrogenase NADP-binding" evidence="2">
    <location>
        <begin position="50"/>
        <end position="194"/>
    </location>
</feature>
<evidence type="ECO:0000259" key="2">
    <source>
        <dbReference type="Pfam" id="PF03446"/>
    </source>
</evidence>
<dbReference type="Proteomes" id="UP001140949">
    <property type="component" value="Unassembled WGS sequence"/>
</dbReference>
<accession>A0AAX6DYG8</accession>
<dbReference type="InterPro" id="IPR006115">
    <property type="entry name" value="6PGDH_NADP-bd"/>
</dbReference>
<organism evidence="3 4">
    <name type="scientific">Iris pallida</name>
    <name type="common">Sweet iris</name>
    <dbReference type="NCBI Taxonomy" id="29817"/>
    <lineage>
        <taxon>Eukaryota</taxon>
        <taxon>Viridiplantae</taxon>
        <taxon>Streptophyta</taxon>
        <taxon>Embryophyta</taxon>
        <taxon>Tracheophyta</taxon>
        <taxon>Spermatophyta</taxon>
        <taxon>Magnoliopsida</taxon>
        <taxon>Liliopsida</taxon>
        <taxon>Asparagales</taxon>
        <taxon>Iridaceae</taxon>
        <taxon>Iridoideae</taxon>
        <taxon>Irideae</taxon>
        <taxon>Iris</taxon>
    </lineage>
</organism>
<evidence type="ECO:0000256" key="1">
    <source>
        <dbReference type="SAM" id="MobiDB-lite"/>
    </source>
</evidence>
<dbReference type="Gene3D" id="3.40.50.720">
    <property type="entry name" value="NAD(P)-binding Rossmann-like Domain"/>
    <property type="match status" value="1"/>
</dbReference>
<sequence>MNRFKPINQCDLPAAFYIKYYLKLLVSDFPEMDSVSGGRYPNPVQPGLTRVGWIGTGIMGSAMASRLLSAGYSLTVFSRTPSKTLTLLSAGATAASSAEAVAASSDVVFTMLSTPSSVRSVILSSLLPSSLPNLVLVDSTTSSPSLAAEISSAAVARSVFSVDAPVSGGDYGARDGTLAVFAGGDPSVVSWLSPSSTSSAGPPTWAPLAPGRARRLRTRSPSAGAF</sequence>
<gene>
    <name evidence="3" type="ORF">M6B38_220325</name>
</gene>
<comment type="caution">
    <text evidence="3">The sequence shown here is derived from an EMBL/GenBank/DDBJ whole genome shotgun (WGS) entry which is preliminary data.</text>
</comment>
<name>A0AAX6DYG8_IRIPA</name>
<dbReference type="SUPFAM" id="SSF51735">
    <property type="entry name" value="NAD(P)-binding Rossmann-fold domains"/>
    <property type="match status" value="1"/>
</dbReference>
<dbReference type="PANTHER" id="PTHR43060">
    <property type="entry name" value="3-HYDROXYISOBUTYRATE DEHYDROGENASE-LIKE 1, MITOCHONDRIAL-RELATED"/>
    <property type="match status" value="1"/>
</dbReference>